<dbReference type="InterPro" id="IPR027417">
    <property type="entry name" value="P-loop_NTPase"/>
</dbReference>
<name>A0A382JWC0_9ZZZZ</name>
<dbReference type="Gene3D" id="3.40.50.300">
    <property type="entry name" value="P-loop containing nucleotide triphosphate hydrolases"/>
    <property type="match status" value="1"/>
</dbReference>
<proteinExistence type="predicted"/>
<reference evidence="2" key="1">
    <citation type="submission" date="2018-05" db="EMBL/GenBank/DDBJ databases">
        <authorList>
            <person name="Lanie J.A."/>
            <person name="Ng W.-L."/>
            <person name="Kazmierczak K.M."/>
            <person name="Andrzejewski T.M."/>
            <person name="Davidsen T.M."/>
            <person name="Wayne K.J."/>
            <person name="Tettelin H."/>
            <person name="Glass J.I."/>
            <person name="Rusch D."/>
            <person name="Podicherti R."/>
            <person name="Tsui H.-C.T."/>
            <person name="Winkler M.E."/>
        </authorList>
    </citation>
    <scope>NUCLEOTIDE SEQUENCE</scope>
</reference>
<evidence type="ECO:0000259" key="1">
    <source>
        <dbReference type="Pfam" id="PF04466"/>
    </source>
</evidence>
<dbReference type="AlphaFoldDB" id="A0A382JWC0"/>
<dbReference type="EMBL" id="UINC01077062">
    <property type="protein sequence ID" value="SVC16824.1"/>
    <property type="molecule type" value="Genomic_DNA"/>
</dbReference>
<dbReference type="PANTHER" id="PTHR39184">
    <property type="match status" value="1"/>
</dbReference>
<feature type="non-terminal residue" evidence="2">
    <location>
        <position position="211"/>
    </location>
</feature>
<evidence type="ECO:0000313" key="2">
    <source>
        <dbReference type="EMBL" id="SVC16824.1"/>
    </source>
</evidence>
<dbReference type="NCBIfam" id="TIGR01547">
    <property type="entry name" value="phage_term_2"/>
    <property type="match status" value="1"/>
</dbReference>
<dbReference type="Pfam" id="PF04466">
    <property type="entry name" value="Terminase_3"/>
    <property type="match status" value="1"/>
</dbReference>
<dbReference type="PANTHER" id="PTHR39184:SF1">
    <property type="entry name" value="PBSX PHAGE TERMINASE LARGE SUBUNIT"/>
    <property type="match status" value="1"/>
</dbReference>
<dbReference type="InterPro" id="IPR052380">
    <property type="entry name" value="Viral_DNA_packaging_terminase"/>
</dbReference>
<accession>A0A382JWC0</accession>
<gene>
    <name evidence="2" type="ORF">METZ01_LOCUS269678</name>
</gene>
<protein>
    <recommendedName>
        <fullName evidence="1">Phage terminase large subunit N-terminal domain-containing protein</fullName>
    </recommendedName>
</protein>
<organism evidence="2">
    <name type="scientific">marine metagenome</name>
    <dbReference type="NCBI Taxonomy" id="408172"/>
    <lineage>
        <taxon>unclassified sequences</taxon>
        <taxon>metagenomes</taxon>
        <taxon>ecological metagenomes</taxon>
    </lineage>
</organism>
<dbReference type="InterPro" id="IPR006437">
    <property type="entry name" value="Phage_terminase_lsu"/>
</dbReference>
<feature type="domain" description="Phage terminase large subunit N-terminal" evidence="1">
    <location>
        <begin position="20"/>
        <end position="210"/>
    </location>
</feature>
<dbReference type="InterPro" id="IPR035412">
    <property type="entry name" value="Terminase_L_N"/>
</dbReference>
<sequence length="211" mass="24481">MKSDLRIQVTEKFEPFLRPNRYKICHGGRGGGKSWAIAQLLVLQAYKERTRILCAREIQKSVQDSVLQLLADTIERMKLSAFFDIQKTQIIGNNGSRFSFEGLRSNISKIKSMEGINRVWVEEAEKVTSSSWDTLIPTIRAPGSEIWISFNAQDLLDPTYQRFVVSPPKDSYVCRVNFSDNPWFPPELEKERLHLKKFDKALYRHIWMGEP</sequence>